<dbReference type="PANTHER" id="PTHR14742:SF0">
    <property type="entry name" value="RIBONUCLEASE P PROTEIN SUBUNIT P21"/>
    <property type="match status" value="1"/>
</dbReference>
<proteinExistence type="inferred from homology"/>
<organism evidence="9 10">
    <name type="scientific">Methanobacterium congolense</name>
    <dbReference type="NCBI Taxonomy" id="118062"/>
    <lineage>
        <taxon>Archaea</taxon>
        <taxon>Methanobacteriati</taxon>
        <taxon>Methanobacteriota</taxon>
        <taxon>Methanomada group</taxon>
        <taxon>Methanobacteria</taxon>
        <taxon>Methanobacteriales</taxon>
        <taxon>Methanobacteriaceae</taxon>
        <taxon>Methanobacterium</taxon>
    </lineage>
</organism>
<keyword evidence="7 8" id="KW-0862">Zinc</keyword>
<comment type="catalytic activity">
    <reaction evidence="8">
        <text>Endonucleolytic cleavage of RNA, removing 5'-extranucleotides from tRNA precursor.</text>
        <dbReference type="EC" id="3.1.26.5"/>
    </reaction>
</comment>
<dbReference type="EMBL" id="LT607756">
    <property type="protein sequence ID" value="SCG86278.1"/>
    <property type="molecule type" value="Genomic_DNA"/>
</dbReference>
<evidence type="ECO:0000256" key="2">
    <source>
        <dbReference type="ARBA" id="ARBA00022694"/>
    </source>
</evidence>
<dbReference type="GO" id="GO:0004526">
    <property type="term" value="F:ribonuclease P activity"/>
    <property type="evidence" value="ECO:0007669"/>
    <property type="project" value="UniProtKB-UniRule"/>
</dbReference>
<dbReference type="Proteomes" id="UP000094707">
    <property type="component" value="Chromosome I"/>
</dbReference>
<evidence type="ECO:0000256" key="1">
    <source>
        <dbReference type="ARBA" id="ARBA00022490"/>
    </source>
</evidence>
<dbReference type="PATRIC" id="fig|129848.4.peg.1763"/>
<keyword evidence="4 8" id="KW-0479">Metal-binding</keyword>
<evidence type="ECO:0000256" key="5">
    <source>
        <dbReference type="ARBA" id="ARBA00022759"/>
    </source>
</evidence>
<dbReference type="PIRSF" id="PIRSF004878">
    <property type="entry name" value="RNase_P_4"/>
    <property type="match status" value="1"/>
</dbReference>
<dbReference type="InterPro" id="IPR016432">
    <property type="entry name" value="RNP4"/>
</dbReference>
<dbReference type="HAMAP" id="MF_00757">
    <property type="entry name" value="RNase_P_4"/>
    <property type="match status" value="1"/>
</dbReference>
<evidence type="ECO:0000256" key="4">
    <source>
        <dbReference type="ARBA" id="ARBA00022723"/>
    </source>
</evidence>
<evidence type="ECO:0000313" key="10">
    <source>
        <dbReference type="Proteomes" id="UP000094707"/>
    </source>
</evidence>
<feature type="binding site" evidence="8">
    <location>
        <position position="89"/>
    </location>
    <ligand>
        <name>Zn(2+)</name>
        <dbReference type="ChEBI" id="CHEBI:29105"/>
    </ligand>
</feature>
<dbReference type="OrthoDB" id="10058at2157"/>
<dbReference type="InterPro" id="IPR007175">
    <property type="entry name" value="Rpr2/Snm1/Rpp21"/>
</dbReference>
<evidence type="ECO:0000256" key="7">
    <source>
        <dbReference type="ARBA" id="ARBA00022833"/>
    </source>
</evidence>
<keyword evidence="2 8" id="KW-0819">tRNA processing</keyword>
<comment type="function">
    <text evidence="8">Part of ribonuclease P, a protein complex that generates mature tRNA molecules by cleaving their 5'-ends.</text>
</comment>
<evidence type="ECO:0000256" key="6">
    <source>
        <dbReference type="ARBA" id="ARBA00022801"/>
    </source>
</evidence>
<dbReference type="Pfam" id="PF04032">
    <property type="entry name" value="Rpr2"/>
    <property type="match status" value="1"/>
</dbReference>
<keyword evidence="5 8" id="KW-0255">Endonuclease</keyword>
<comment type="subunit">
    <text evidence="8">Consists of a catalytic RNA component and at least 4-5 protein subunits.</text>
</comment>
<feature type="binding site" evidence="8">
    <location>
        <position position="66"/>
    </location>
    <ligand>
        <name>Zn(2+)</name>
        <dbReference type="ChEBI" id="CHEBI:29105"/>
    </ligand>
</feature>
<comment type="subcellular location">
    <subcellularLocation>
        <location evidence="8">Cytoplasm</location>
    </subcellularLocation>
</comment>
<feature type="binding site" evidence="8">
    <location>
        <position position="63"/>
    </location>
    <ligand>
        <name>Zn(2+)</name>
        <dbReference type="ChEBI" id="CHEBI:29105"/>
    </ligand>
</feature>
<comment type="cofactor">
    <cofactor evidence="8">
        <name>Zn(2+)</name>
        <dbReference type="ChEBI" id="CHEBI:29105"/>
    </cofactor>
    <text evidence="8">Binds 1 zinc ion per subunit.</text>
</comment>
<keyword evidence="3 8" id="KW-0540">Nuclease</keyword>
<protein>
    <recommendedName>
        <fullName evidence="8">Ribonuclease P protein component 4</fullName>
        <shortName evidence="8">RNase P component 4</shortName>
        <ecNumber evidence="8">3.1.26.5</ecNumber>
    </recommendedName>
    <alternativeName>
        <fullName evidence="8">Rpp21</fullName>
    </alternativeName>
</protein>
<name>A0A1D3L403_9EURY</name>
<dbReference type="GO" id="GO:0030677">
    <property type="term" value="C:ribonuclease P complex"/>
    <property type="evidence" value="ECO:0007669"/>
    <property type="project" value="UniProtKB-UniRule"/>
</dbReference>
<evidence type="ECO:0000256" key="3">
    <source>
        <dbReference type="ARBA" id="ARBA00022722"/>
    </source>
</evidence>
<comment type="similarity">
    <text evidence="8">Belongs to the eukaryotic/archaeal RNase P protein component 4 family.</text>
</comment>
<dbReference type="Gene3D" id="6.20.50.20">
    <property type="match status" value="1"/>
</dbReference>
<evidence type="ECO:0000313" key="9">
    <source>
        <dbReference type="EMBL" id="SCG86278.1"/>
    </source>
</evidence>
<dbReference type="GO" id="GO:0005737">
    <property type="term" value="C:cytoplasm"/>
    <property type="evidence" value="ECO:0007669"/>
    <property type="project" value="UniProtKB-SubCell"/>
</dbReference>
<feature type="binding site" evidence="8">
    <location>
        <position position="92"/>
    </location>
    <ligand>
        <name>Zn(2+)</name>
        <dbReference type="ChEBI" id="CHEBI:29105"/>
    </ligand>
</feature>
<sequence length="122" mass="14742">MRRGRRPKWMLKIAEERINILFEMADEEFAQHPERSNRYVQMARNIAKKYNIKMPALWKRRFCKECKSFLKPGENCRVRLSNSCVTIRCLECGNTIIIPYVNEQKYRRRMKIEHTSQEGTDE</sequence>
<evidence type="ECO:0000256" key="8">
    <source>
        <dbReference type="HAMAP-Rule" id="MF_00757"/>
    </source>
</evidence>
<dbReference type="STRING" id="118062.MCBB_1723"/>
<keyword evidence="1 8" id="KW-0963">Cytoplasm</keyword>
<dbReference type="GO" id="GO:0001682">
    <property type="term" value="P:tRNA 5'-leader removal"/>
    <property type="evidence" value="ECO:0007669"/>
    <property type="project" value="UniProtKB-UniRule"/>
</dbReference>
<dbReference type="Gene3D" id="1.20.5.420">
    <property type="entry name" value="Immunoglobulin FC, subunit C"/>
    <property type="match status" value="1"/>
</dbReference>
<dbReference type="AlphaFoldDB" id="A0A1D3L403"/>
<accession>A0A1D3L403</accession>
<dbReference type="GO" id="GO:0008270">
    <property type="term" value="F:zinc ion binding"/>
    <property type="evidence" value="ECO:0007669"/>
    <property type="project" value="UniProtKB-UniRule"/>
</dbReference>
<reference evidence="9 10" key="1">
    <citation type="submission" date="2016-08" db="EMBL/GenBank/DDBJ databases">
        <authorList>
            <person name="Seilhamer J.J."/>
        </authorList>
    </citation>
    <scope>NUCLEOTIDE SEQUENCE [LARGE SCALE GENOMIC DNA]</scope>
    <source>
        <strain evidence="9">Buetzberg</strain>
    </source>
</reference>
<keyword evidence="6 8" id="KW-0378">Hydrolase</keyword>
<dbReference type="KEGG" id="mcub:MCBB_1723"/>
<gene>
    <name evidence="8 9" type="primary">rnp4</name>
    <name evidence="9" type="ORF">MCBB_1723</name>
</gene>
<dbReference type="EC" id="3.1.26.5" evidence="8"/>
<dbReference type="PANTHER" id="PTHR14742">
    <property type="entry name" value="RIBONUCLEASE P SUBUNIT P21"/>
    <property type="match status" value="1"/>
</dbReference>
<keyword evidence="10" id="KW-1185">Reference proteome</keyword>